<protein>
    <submittedName>
        <fullName evidence="1">DUF1365 domain-containing protein</fullName>
    </submittedName>
</protein>
<dbReference type="EMBL" id="SPMY01000064">
    <property type="protein sequence ID" value="NMQ29642.1"/>
    <property type="molecule type" value="Genomic_DNA"/>
</dbReference>
<dbReference type="PANTHER" id="PTHR33973:SF4">
    <property type="entry name" value="OS07G0153300 PROTEIN"/>
    <property type="match status" value="1"/>
</dbReference>
<evidence type="ECO:0000313" key="2">
    <source>
        <dbReference type="Proteomes" id="UP000749010"/>
    </source>
</evidence>
<keyword evidence="2" id="KW-1185">Reference proteome</keyword>
<name>A0ABX1TZD9_9PROT</name>
<dbReference type="PANTHER" id="PTHR33973">
    <property type="entry name" value="OS07G0153300 PROTEIN"/>
    <property type="match status" value="1"/>
</dbReference>
<proteinExistence type="predicted"/>
<reference evidence="1 2" key="1">
    <citation type="submission" date="2019-03" db="EMBL/GenBank/DDBJ databases">
        <title>Metabolic reconstructions from genomes of highly enriched 'Candidatus Accumulibacter' and 'Candidatus Competibacter' bioreactor populations.</title>
        <authorList>
            <person name="Annavajhala M.K."/>
            <person name="Welles L."/>
            <person name="Abbas B."/>
            <person name="Sorokin D."/>
            <person name="Park H."/>
            <person name="Van Loosdrecht M."/>
            <person name="Chandran K."/>
        </authorList>
    </citation>
    <scope>NUCLEOTIDE SEQUENCE [LARGE SCALE GENOMIC DNA]</scope>
    <source>
        <strain evidence="1 2">SBR_S</strain>
    </source>
</reference>
<comment type="caution">
    <text evidence="1">The sequence shown here is derived from an EMBL/GenBank/DDBJ whole genome shotgun (WGS) entry which is preliminary data.</text>
</comment>
<gene>
    <name evidence="1" type="ORF">E4Q23_18815</name>
</gene>
<dbReference type="InterPro" id="IPR010775">
    <property type="entry name" value="DUF1365"/>
</dbReference>
<sequence length="282" mass="31941">MAGERCACHDCCSAWAIDGTGRVTAASARLFFGQVMHRRLRPVENRFTYPVVYCLLPLSHIEQTRSAFFAVNRWNLFSFHFADHGARDGSHPLAWISPLLQQEGITADGEIWLQCFPRLLGFVFNPISLWFCHDSSGDLKAVLAEVNNTFGERHNYLLAHPDGRPIRDGETIERRKVFHVSPFMDVAGSYRFRFHARAGRSGKPDWRLARIDHGDAGGDLLHTSISGTAEPLASGPLLKAFFHFPLLTLGVVLRIHWQALKLWVKRVPFFRKPAPPLEETTR</sequence>
<dbReference type="Pfam" id="PF07103">
    <property type="entry name" value="DUF1365"/>
    <property type="match status" value="1"/>
</dbReference>
<dbReference type="Proteomes" id="UP000749010">
    <property type="component" value="Unassembled WGS sequence"/>
</dbReference>
<organism evidence="1 2">
    <name type="scientific">Candidatus Accumulibacter phosphatis</name>
    <dbReference type="NCBI Taxonomy" id="327160"/>
    <lineage>
        <taxon>Bacteria</taxon>
        <taxon>Pseudomonadati</taxon>
        <taxon>Pseudomonadota</taxon>
        <taxon>Betaproteobacteria</taxon>
        <taxon>Candidatus Accumulibacter</taxon>
    </lineage>
</organism>
<accession>A0ABX1TZD9</accession>
<evidence type="ECO:0000313" key="1">
    <source>
        <dbReference type="EMBL" id="NMQ29642.1"/>
    </source>
</evidence>